<evidence type="ECO:0000256" key="4">
    <source>
        <dbReference type="ARBA" id="ARBA00040877"/>
    </source>
</evidence>
<dbReference type="PANTHER" id="PTHR13336:SF4">
    <property type="entry name" value="OCIA DOMAIN-CONTAINING PROTEIN 1"/>
    <property type="match status" value="1"/>
</dbReference>
<evidence type="ECO:0000256" key="5">
    <source>
        <dbReference type="RuleBase" id="RU369066"/>
    </source>
</evidence>
<evidence type="ECO:0000256" key="2">
    <source>
        <dbReference type="ARBA" id="ARBA00022753"/>
    </source>
</evidence>
<feature type="region of interest" description="Disordered" evidence="6">
    <location>
        <begin position="112"/>
        <end position="149"/>
    </location>
</feature>
<evidence type="ECO:0000313" key="9">
    <source>
        <dbReference type="Proteomes" id="UP001152803"/>
    </source>
</evidence>
<comment type="similarity">
    <text evidence="3 5">Belongs to the OCIAD1 family.</text>
</comment>
<accession>A0A9Q1DTU1</accession>
<evidence type="ECO:0000256" key="1">
    <source>
        <dbReference type="ARBA" id="ARBA00004177"/>
    </source>
</evidence>
<dbReference type="PANTHER" id="PTHR13336">
    <property type="entry name" value="OVARIAN CARCINOMA IMMUNOREACTIVE ANTIGEN"/>
    <property type="match status" value="1"/>
</dbReference>
<dbReference type="GO" id="GO:0005768">
    <property type="term" value="C:endosome"/>
    <property type="evidence" value="ECO:0007669"/>
    <property type="project" value="UniProtKB-SubCell"/>
</dbReference>
<organism evidence="8 9">
    <name type="scientific">Conger conger</name>
    <name type="common">Conger eel</name>
    <name type="synonym">Muraena conger</name>
    <dbReference type="NCBI Taxonomy" id="82655"/>
    <lineage>
        <taxon>Eukaryota</taxon>
        <taxon>Metazoa</taxon>
        <taxon>Chordata</taxon>
        <taxon>Craniata</taxon>
        <taxon>Vertebrata</taxon>
        <taxon>Euteleostomi</taxon>
        <taxon>Actinopterygii</taxon>
        <taxon>Neopterygii</taxon>
        <taxon>Teleostei</taxon>
        <taxon>Anguilliformes</taxon>
        <taxon>Congridae</taxon>
        <taxon>Conger</taxon>
    </lineage>
</organism>
<keyword evidence="9" id="KW-1185">Reference proteome</keyword>
<comment type="domain">
    <text evidence="5">The OCIA domain is necessary and sufficient for endosomal localization.</text>
</comment>
<dbReference type="Pfam" id="PF07051">
    <property type="entry name" value="OCIA"/>
    <property type="match status" value="1"/>
</dbReference>
<protein>
    <recommendedName>
        <fullName evidence="4 5">OCIA domain-containing protein 1</fullName>
    </recommendedName>
</protein>
<dbReference type="Proteomes" id="UP001152803">
    <property type="component" value="Unassembled WGS sequence"/>
</dbReference>
<comment type="caution">
    <text evidence="8">The sequence shown here is derived from an EMBL/GenBank/DDBJ whole genome shotgun (WGS) entry which is preliminary data.</text>
</comment>
<dbReference type="GO" id="GO:2000736">
    <property type="term" value="P:regulation of stem cell differentiation"/>
    <property type="evidence" value="ECO:0007669"/>
    <property type="project" value="UniProtKB-UniRule"/>
</dbReference>
<dbReference type="InterPro" id="IPR040187">
    <property type="entry name" value="OCAD1/2"/>
</dbReference>
<proteinExistence type="inferred from homology"/>
<reference evidence="8" key="1">
    <citation type="journal article" date="2023" name="Science">
        <title>Genome structures resolve the early diversification of teleost fishes.</title>
        <authorList>
            <person name="Parey E."/>
            <person name="Louis A."/>
            <person name="Montfort J."/>
            <person name="Bouchez O."/>
            <person name="Roques C."/>
            <person name="Iampietro C."/>
            <person name="Lluch J."/>
            <person name="Castinel A."/>
            <person name="Donnadieu C."/>
            <person name="Desvignes T."/>
            <person name="Floi Bucao C."/>
            <person name="Jouanno E."/>
            <person name="Wen M."/>
            <person name="Mejri S."/>
            <person name="Dirks R."/>
            <person name="Jansen H."/>
            <person name="Henkel C."/>
            <person name="Chen W.J."/>
            <person name="Zahm M."/>
            <person name="Cabau C."/>
            <person name="Klopp C."/>
            <person name="Thompson A.W."/>
            <person name="Robinson-Rechavi M."/>
            <person name="Braasch I."/>
            <person name="Lecointre G."/>
            <person name="Bobe J."/>
            <person name="Postlethwait J.H."/>
            <person name="Berthelot C."/>
            <person name="Roest Crollius H."/>
            <person name="Guiguen Y."/>
        </authorList>
    </citation>
    <scope>NUCLEOTIDE SEQUENCE</scope>
    <source>
        <strain evidence="8">Concon-B</strain>
    </source>
</reference>
<comment type="function">
    <text evidence="5">Maintains stem cell potency. Increases STAT3 phosphorylation and controls ERK phosphorylation. May act as a scaffold, increasing STAT3 recruitment onto endosomes.</text>
</comment>
<dbReference type="InterPro" id="IPR009764">
    <property type="entry name" value="OCIA_dom"/>
</dbReference>
<keyword evidence="2 5" id="KW-0967">Endosome</keyword>
<evidence type="ECO:0000259" key="7">
    <source>
        <dbReference type="Pfam" id="PF07051"/>
    </source>
</evidence>
<comment type="subunit">
    <text evidence="5">Interacts with STAT3.</text>
</comment>
<comment type="subcellular location">
    <subcellularLocation>
        <location evidence="1 5">Endosome</location>
    </subcellularLocation>
</comment>
<feature type="domain" description="OCIA" evidence="7">
    <location>
        <begin position="18"/>
        <end position="103"/>
    </location>
</feature>
<gene>
    <name evidence="8" type="ORF">COCON_G00071300</name>
</gene>
<sequence length="247" mass="27353">MSHDSSRSETDQGPSAVGYILTEEEKRVWRECQQESLWQRSLPFSALSMAVTKVLISKGVVRSTGRYGSVSKVAVMGLLGLIAGKMSYMSVCQEKFKNLENSPVGEAFRLAQQKHTNRASQSQSGLEDDGQPPSQPGQPGPSQSYADFSYSDSAYQPTISSVNPDSALSESVPSWADDDISLPAPSYLEEEKPKKKSIFYKDLRNKNRENYEVTMTQKAGVLLKPAPDRAQPSQEVKKNIYGDSWEE</sequence>
<evidence type="ECO:0000313" key="8">
    <source>
        <dbReference type="EMBL" id="KAJ8280064.1"/>
    </source>
</evidence>
<feature type="region of interest" description="Disordered" evidence="6">
    <location>
        <begin position="205"/>
        <end position="247"/>
    </location>
</feature>
<dbReference type="AlphaFoldDB" id="A0A9Q1DTU1"/>
<dbReference type="OrthoDB" id="6513616at2759"/>
<dbReference type="EMBL" id="JAFJMO010000004">
    <property type="protein sequence ID" value="KAJ8280064.1"/>
    <property type="molecule type" value="Genomic_DNA"/>
</dbReference>
<name>A0A9Q1DTU1_CONCO</name>
<evidence type="ECO:0000256" key="3">
    <source>
        <dbReference type="ARBA" id="ARBA00037952"/>
    </source>
</evidence>
<evidence type="ECO:0000256" key="6">
    <source>
        <dbReference type="SAM" id="MobiDB-lite"/>
    </source>
</evidence>
<feature type="compositionally biased region" description="Low complexity" evidence="6">
    <location>
        <begin position="140"/>
        <end position="149"/>
    </location>
</feature>